<evidence type="ECO:0000313" key="1">
    <source>
        <dbReference type="EMBL" id="HDY60252.1"/>
    </source>
</evidence>
<gene>
    <name evidence="1" type="ORF">ENP86_12040</name>
</gene>
<proteinExistence type="predicted"/>
<organism evidence="1">
    <name type="scientific">candidate division WOR-3 bacterium</name>
    <dbReference type="NCBI Taxonomy" id="2052148"/>
    <lineage>
        <taxon>Bacteria</taxon>
        <taxon>Bacteria division WOR-3</taxon>
    </lineage>
</organism>
<name>A0A7V0Z7T2_UNCW3</name>
<sequence length="239" mass="28057">MQLLLVIFLLEPVSILELPVRCTRIENYEEMNYLLQENNRAIIRIDTARNVLSIPVEGGVINRIYGFDLTPFSIYLNLPGGLFKLSINSGLIEKIYTGDVVSFTLNDAEEIILADRFKKEVLFLDSQYKIRLIKSNFNVVDMDYFDKRIYLLTRKEIIVFDDYGNIIERIKIPEKKERIVVSGKIYLFTSAQNTILRKDKEWDSIKLNHYFIDLKITKKNVLILNQYGDTLYIYNKSDF</sequence>
<comment type="caution">
    <text evidence="1">The sequence shown here is derived from an EMBL/GenBank/DDBJ whole genome shotgun (WGS) entry which is preliminary data.</text>
</comment>
<reference evidence="1" key="1">
    <citation type="journal article" date="2020" name="mSystems">
        <title>Genome- and Community-Level Interaction Insights into Carbon Utilization and Element Cycling Functions of Hydrothermarchaeota in Hydrothermal Sediment.</title>
        <authorList>
            <person name="Zhou Z."/>
            <person name="Liu Y."/>
            <person name="Xu W."/>
            <person name="Pan J."/>
            <person name="Luo Z.H."/>
            <person name="Li M."/>
        </authorList>
    </citation>
    <scope>NUCLEOTIDE SEQUENCE [LARGE SCALE GENOMIC DNA]</scope>
    <source>
        <strain evidence="1">SpSt-258</strain>
    </source>
</reference>
<dbReference type="SUPFAM" id="SSF63825">
    <property type="entry name" value="YWTD domain"/>
    <property type="match status" value="1"/>
</dbReference>
<protein>
    <submittedName>
        <fullName evidence="1">Uncharacterized protein</fullName>
    </submittedName>
</protein>
<accession>A0A7V0Z7T2</accession>
<dbReference type="EMBL" id="DSKY01000022">
    <property type="protein sequence ID" value="HDY60252.1"/>
    <property type="molecule type" value="Genomic_DNA"/>
</dbReference>
<dbReference type="AlphaFoldDB" id="A0A7V0Z7T2"/>